<protein>
    <submittedName>
        <fullName evidence="3">Uncharacterized protein</fullName>
    </submittedName>
</protein>
<feature type="region of interest" description="Disordered" evidence="1">
    <location>
        <begin position="1"/>
        <end position="21"/>
    </location>
</feature>
<dbReference type="Proteomes" id="UP001652660">
    <property type="component" value="Chromosome 2c"/>
</dbReference>
<gene>
    <name evidence="3" type="primary">LOC140035786</name>
</gene>
<evidence type="ECO:0000256" key="1">
    <source>
        <dbReference type="SAM" id="MobiDB-lite"/>
    </source>
</evidence>
<accession>A0ABM4WNC9</accession>
<evidence type="ECO:0000313" key="3">
    <source>
        <dbReference type="RefSeq" id="XP_071933278.1"/>
    </source>
</evidence>
<name>A0ABM4WNC9_COFAR</name>
<feature type="compositionally biased region" description="Basic and acidic residues" evidence="1">
    <location>
        <begin position="1"/>
        <end position="15"/>
    </location>
</feature>
<evidence type="ECO:0000313" key="2">
    <source>
        <dbReference type="Proteomes" id="UP001652660"/>
    </source>
</evidence>
<dbReference type="PANTHER" id="PTHR34788">
    <property type="entry name" value="F15I1.22"/>
    <property type="match status" value="1"/>
</dbReference>
<organism evidence="2 3">
    <name type="scientific">Coffea arabica</name>
    <name type="common">Arabian coffee</name>
    <dbReference type="NCBI Taxonomy" id="13443"/>
    <lineage>
        <taxon>Eukaryota</taxon>
        <taxon>Viridiplantae</taxon>
        <taxon>Streptophyta</taxon>
        <taxon>Embryophyta</taxon>
        <taxon>Tracheophyta</taxon>
        <taxon>Spermatophyta</taxon>
        <taxon>Magnoliopsida</taxon>
        <taxon>eudicotyledons</taxon>
        <taxon>Gunneridae</taxon>
        <taxon>Pentapetalae</taxon>
        <taxon>asterids</taxon>
        <taxon>lamiids</taxon>
        <taxon>Gentianales</taxon>
        <taxon>Rubiaceae</taxon>
        <taxon>Ixoroideae</taxon>
        <taxon>Gardenieae complex</taxon>
        <taxon>Bertiereae - Coffeeae clade</taxon>
        <taxon>Coffeeae</taxon>
        <taxon>Coffea</taxon>
    </lineage>
</organism>
<sequence>MALEMESDHKDDHPSKSLVQSSADTNFRWPVRRRLSFRRRRLPTIRLGGKKKNVKPRRGFFLARLFRNRSEKLRSLKHRCFCMFKSFESYCRSMVKEMIEAGGTMDSLQHRMICDSPFAAPVI</sequence>
<dbReference type="GeneID" id="140035786"/>
<keyword evidence="2" id="KW-1185">Reference proteome</keyword>
<reference evidence="3" key="1">
    <citation type="submission" date="2025-08" db="UniProtKB">
        <authorList>
            <consortium name="RefSeq"/>
        </authorList>
    </citation>
    <scope>IDENTIFICATION</scope>
    <source>
        <tissue evidence="3">Leaves</tissue>
    </source>
</reference>
<dbReference type="RefSeq" id="XP_071933278.1">
    <property type="nucleotide sequence ID" value="XM_072077177.1"/>
</dbReference>
<proteinExistence type="predicted"/>
<dbReference type="PANTHER" id="PTHR34788:SF4">
    <property type="entry name" value="F15I1.22"/>
    <property type="match status" value="1"/>
</dbReference>